<accession>A0ABQ9N2D2</accession>
<comment type="caution">
    <text evidence="2">The sequence shown here is derived from an EMBL/GenBank/DDBJ whole genome shotgun (WGS) entry which is preliminary data.</text>
</comment>
<name>A0ABQ9N2D2_HEVBR</name>
<reference evidence="2" key="1">
    <citation type="journal article" date="2023" name="Plant Biotechnol. J.">
        <title>Chromosome-level wild Hevea brasiliensis genome provides new tools for genomic-assisted breeding and valuable loci to elevate rubber yield.</title>
        <authorList>
            <person name="Cheng H."/>
            <person name="Song X."/>
            <person name="Hu Y."/>
            <person name="Wu T."/>
            <person name="Yang Q."/>
            <person name="An Z."/>
            <person name="Feng S."/>
            <person name="Deng Z."/>
            <person name="Wu W."/>
            <person name="Zeng X."/>
            <person name="Tu M."/>
            <person name="Wang X."/>
            <person name="Huang H."/>
        </authorList>
    </citation>
    <scope>NUCLEOTIDE SEQUENCE</scope>
    <source>
        <strain evidence="2">MT/VB/25A 57/8</strain>
    </source>
</reference>
<evidence type="ECO:0000313" key="2">
    <source>
        <dbReference type="EMBL" id="KAJ9186393.1"/>
    </source>
</evidence>
<dbReference type="InterPro" id="IPR036047">
    <property type="entry name" value="F-box-like_dom_sf"/>
</dbReference>
<organism evidence="2 3">
    <name type="scientific">Hevea brasiliensis</name>
    <name type="common">Para rubber tree</name>
    <name type="synonym">Siphonia brasiliensis</name>
    <dbReference type="NCBI Taxonomy" id="3981"/>
    <lineage>
        <taxon>Eukaryota</taxon>
        <taxon>Viridiplantae</taxon>
        <taxon>Streptophyta</taxon>
        <taxon>Embryophyta</taxon>
        <taxon>Tracheophyta</taxon>
        <taxon>Spermatophyta</taxon>
        <taxon>Magnoliopsida</taxon>
        <taxon>eudicotyledons</taxon>
        <taxon>Gunneridae</taxon>
        <taxon>Pentapetalae</taxon>
        <taxon>rosids</taxon>
        <taxon>fabids</taxon>
        <taxon>Malpighiales</taxon>
        <taxon>Euphorbiaceae</taxon>
        <taxon>Crotonoideae</taxon>
        <taxon>Micrandreae</taxon>
        <taxon>Hevea</taxon>
    </lineage>
</organism>
<dbReference type="PANTHER" id="PTHR44259">
    <property type="entry name" value="OS07G0183000 PROTEIN-RELATED"/>
    <property type="match status" value="1"/>
</dbReference>
<dbReference type="SUPFAM" id="SSF81383">
    <property type="entry name" value="F-box domain"/>
    <property type="match status" value="1"/>
</dbReference>
<feature type="domain" description="KIB1-4 beta-propeller" evidence="1">
    <location>
        <begin position="132"/>
        <end position="414"/>
    </location>
</feature>
<dbReference type="Pfam" id="PF03478">
    <property type="entry name" value="Beta-prop_KIB1-4"/>
    <property type="match status" value="1"/>
</dbReference>
<proteinExistence type="predicted"/>
<evidence type="ECO:0000259" key="1">
    <source>
        <dbReference type="Pfam" id="PF03478"/>
    </source>
</evidence>
<evidence type="ECO:0000313" key="3">
    <source>
        <dbReference type="Proteomes" id="UP001174677"/>
    </source>
</evidence>
<gene>
    <name evidence="2" type="ORF">P3X46_001970</name>
</gene>
<dbReference type="InterPro" id="IPR005174">
    <property type="entry name" value="KIB1-4_b-propeller"/>
</dbReference>
<dbReference type="PANTHER" id="PTHR44259:SF71">
    <property type="entry name" value="F-BOX DOMAIN-CONTAINING PROTEIN"/>
    <property type="match status" value="1"/>
</dbReference>
<keyword evidence="3" id="KW-1185">Reference proteome</keyword>
<dbReference type="EMBL" id="JARPOI010000002">
    <property type="protein sequence ID" value="KAJ9186393.1"/>
    <property type="molecule type" value="Genomic_DNA"/>
</dbReference>
<dbReference type="InterPro" id="IPR050942">
    <property type="entry name" value="F-box_BR-signaling"/>
</dbReference>
<protein>
    <recommendedName>
        <fullName evidence="1">KIB1-4 beta-propeller domain-containing protein</fullName>
    </recommendedName>
</protein>
<dbReference type="Proteomes" id="UP001174677">
    <property type="component" value="Chromosome 2"/>
</dbReference>
<sequence length="464" mass="53772">MLTCRCWQGLAEKFEKDNAVECRKGILYNVDKCQLSSLKAQEAEPEALRPFTKQNQHQPKKKRRKMSMWAELPSELLQIIAEKHTNYVDYLFTRAVCKSWQRAIAKRPHSLLWQLPFLLLPYHQDIPDHRGFYNIPNDITYSLQLPEAFEKRCCGSSHGWLIMVEDSPSIFLLNPLTRARIELPSLSSFPTFPTDLVFENSQNLNEDFIIREKLHIRDTFIVKAILSTDPSSATDFIVVVIYGFNENLAFFRSGDTAWSVVDEASQTSRYKDVQFRQGKLYAVDQMGGISVFSIENNTMIRVADPPPISPRTGFKQWYLVSSHEELLVVGRSGKIIPDYDYKTERFEVYKLEASSWTKKESLEDKMLFLGCNSSLSISSQDFSNCKGNCIYFTDDHIRLCKDYVWEGHDFGVFDFEEGRVRSLGLPSYPIKQPCFTNIFYFEHSLYRDRSLFILPPPVWVTISP</sequence>